<gene>
    <name evidence="2" type="ORF">ACFOUT_17435</name>
</gene>
<evidence type="ECO:0000256" key="1">
    <source>
        <dbReference type="SAM" id="SignalP"/>
    </source>
</evidence>
<dbReference type="EMBL" id="JBHSAW010000024">
    <property type="protein sequence ID" value="MFC4097672.1"/>
    <property type="molecule type" value="Genomic_DNA"/>
</dbReference>
<dbReference type="Proteomes" id="UP001595814">
    <property type="component" value="Unassembled WGS sequence"/>
</dbReference>
<name>A0ABV8JXI1_9FLAO</name>
<organism evidence="2 3">
    <name type="scientific">Euzebyella saccharophila</name>
    <dbReference type="NCBI Taxonomy" id="679664"/>
    <lineage>
        <taxon>Bacteria</taxon>
        <taxon>Pseudomonadati</taxon>
        <taxon>Bacteroidota</taxon>
        <taxon>Flavobacteriia</taxon>
        <taxon>Flavobacteriales</taxon>
        <taxon>Flavobacteriaceae</taxon>
        <taxon>Euzebyella</taxon>
    </lineage>
</organism>
<dbReference type="RefSeq" id="WP_192463220.1">
    <property type="nucleotide sequence ID" value="NZ_JACYFJ010000006.1"/>
</dbReference>
<feature type="chain" id="PRO_5047185153" evidence="1">
    <location>
        <begin position="23"/>
        <end position="134"/>
    </location>
</feature>
<proteinExistence type="predicted"/>
<evidence type="ECO:0000313" key="2">
    <source>
        <dbReference type="EMBL" id="MFC4097672.1"/>
    </source>
</evidence>
<protein>
    <submittedName>
        <fullName evidence="2">Uncharacterized protein</fullName>
    </submittedName>
</protein>
<accession>A0ABV8JXI1</accession>
<feature type="signal peptide" evidence="1">
    <location>
        <begin position="1"/>
        <end position="22"/>
    </location>
</feature>
<evidence type="ECO:0000313" key="3">
    <source>
        <dbReference type="Proteomes" id="UP001595814"/>
    </source>
</evidence>
<sequence>MKRKSLKTNLIMGLLVANAAFASTPISEIDELVLDSVDYIEEETDFDLGFDTADYLPEDFDPYKMYVDLQAIDFIEEEEAFKIKTSKYLPEGFDAFAYPSHVADFNYIDALDEVKLNFDTKENLPEGFNPYIKR</sequence>
<reference evidence="3" key="1">
    <citation type="journal article" date="2019" name="Int. J. Syst. Evol. Microbiol.">
        <title>The Global Catalogue of Microorganisms (GCM) 10K type strain sequencing project: providing services to taxonomists for standard genome sequencing and annotation.</title>
        <authorList>
            <consortium name="The Broad Institute Genomics Platform"/>
            <consortium name="The Broad Institute Genome Sequencing Center for Infectious Disease"/>
            <person name="Wu L."/>
            <person name="Ma J."/>
        </authorList>
    </citation>
    <scope>NUCLEOTIDE SEQUENCE [LARGE SCALE GENOMIC DNA]</scope>
    <source>
        <strain evidence="3">CECT 7477</strain>
    </source>
</reference>
<comment type="caution">
    <text evidence="2">The sequence shown here is derived from an EMBL/GenBank/DDBJ whole genome shotgun (WGS) entry which is preliminary data.</text>
</comment>
<keyword evidence="1" id="KW-0732">Signal</keyword>
<keyword evidence="3" id="KW-1185">Reference proteome</keyword>